<gene>
    <name evidence="2" type="ORF">NIES21_12410</name>
</gene>
<accession>A0A1Z4GD31</accession>
<dbReference type="AlphaFoldDB" id="A0A1Z4GD31"/>
<organism evidence="2 3">
    <name type="scientific">Anabaenopsis circularis NIES-21</name>
    <dbReference type="NCBI Taxonomy" id="1085406"/>
    <lineage>
        <taxon>Bacteria</taxon>
        <taxon>Bacillati</taxon>
        <taxon>Cyanobacteriota</taxon>
        <taxon>Cyanophyceae</taxon>
        <taxon>Nostocales</taxon>
        <taxon>Nodulariaceae</taxon>
        <taxon>Anabaenopsis</taxon>
    </lineage>
</organism>
<evidence type="ECO:0000313" key="3">
    <source>
        <dbReference type="Proteomes" id="UP000218287"/>
    </source>
</evidence>
<name>A0A1Z4GD31_9CYAN</name>
<reference evidence="2 3" key="1">
    <citation type="submission" date="2017-06" db="EMBL/GenBank/DDBJ databases">
        <title>Genome sequencing of cyanobaciteial culture collection at National Institute for Environmental Studies (NIES).</title>
        <authorList>
            <person name="Hirose Y."/>
            <person name="Shimura Y."/>
            <person name="Fujisawa T."/>
            <person name="Nakamura Y."/>
            <person name="Kawachi M."/>
        </authorList>
    </citation>
    <scope>NUCLEOTIDE SEQUENCE [LARGE SCALE GENOMIC DNA]</scope>
    <source>
        <strain evidence="2 3">NIES-21</strain>
    </source>
</reference>
<keyword evidence="1" id="KW-0175">Coiled coil</keyword>
<proteinExistence type="predicted"/>
<keyword evidence="3" id="KW-1185">Reference proteome</keyword>
<dbReference type="Proteomes" id="UP000218287">
    <property type="component" value="Chromosome"/>
</dbReference>
<dbReference type="EMBL" id="AP018174">
    <property type="protein sequence ID" value="BAY15424.1"/>
    <property type="molecule type" value="Genomic_DNA"/>
</dbReference>
<evidence type="ECO:0000256" key="1">
    <source>
        <dbReference type="SAM" id="Coils"/>
    </source>
</evidence>
<sequence length="97" mass="10689">MEKVELQLDTKTLEKALALAQSHHCDLSELFAYAIEHLTAAEPILVSSENYQELINRVNELEDMLLGQAAEVALNQSTMVGTENFTSALERLANGEA</sequence>
<protein>
    <submittedName>
        <fullName evidence="2">Prevent-host-death family protein</fullName>
    </submittedName>
</protein>
<evidence type="ECO:0000313" key="2">
    <source>
        <dbReference type="EMBL" id="BAY15424.1"/>
    </source>
</evidence>
<dbReference type="OrthoDB" id="488402at2"/>
<feature type="coiled-coil region" evidence="1">
    <location>
        <begin position="44"/>
        <end position="71"/>
    </location>
</feature>